<evidence type="ECO:0000256" key="4">
    <source>
        <dbReference type="ARBA" id="ARBA00022525"/>
    </source>
</evidence>
<dbReference type="PANTHER" id="PTHR11309:SF148">
    <property type="entry name" value="SECRETED FRIZZLED-RELATED PROTEIN 1"/>
    <property type="match status" value="1"/>
</dbReference>
<feature type="signal peptide" evidence="11">
    <location>
        <begin position="1"/>
        <end position="31"/>
    </location>
</feature>
<dbReference type="Gene3D" id="1.10.2000.10">
    <property type="entry name" value="Frizzled cysteine-rich domain"/>
    <property type="match status" value="1"/>
</dbReference>
<keyword evidence="5" id="KW-0879">Wnt signaling pathway</keyword>
<dbReference type="PROSITE" id="PS50038">
    <property type="entry name" value="FZ"/>
    <property type="match status" value="1"/>
</dbReference>
<dbReference type="AlphaFoldDB" id="A0A8E0S209"/>
<dbReference type="InterPro" id="IPR008993">
    <property type="entry name" value="TIMP-like_OB-fold"/>
</dbReference>
<evidence type="ECO:0000256" key="9">
    <source>
        <dbReference type="PROSITE-ProRule" id="PRU00090"/>
    </source>
</evidence>
<feature type="compositionally biased region" description="Polar residues" evidence="10">
    <location>
        <begin position="391"/>
        <end position="409"/>
    </location>
</feature>
<dbReference type="SUPFAM" id="SSF50242">
    <property type="entry name" value="TIMP-like"/>
    <property type="match status" value="1"/>
</dbReference>
<keyword evidence="8 9" id="KW-1015">Disulfide bond</keyword>
<reference evidence="14" key="1">
    <citation type="submission" date="2019-05" db="EMBL/GenBank/DDBJ databases">
        <title>Annotation for the trematode Fasciolopsis buski.</title>
        <authorList>
            <person name="Choi Y.-J."/>
        </authorList>
    </citation>
    <scope>NUCLEOTIDE SEQUENCE</scope>
    <source>
        <strain evidence="14">HT</strain>
        <tissue evidence="14">Whole worm</tissue>
    </source>
</reference>
<sequence length="546" mass="61520">MTRLLYCEIGRMVAFLTWTLLILSCMQNIDAVVPFLRSYSYQKNLQSPTHFAHNRPSVWMTKFPTPLSQLSVSDQPNVDTVLFGSDTNLEMSDVSLTRDSLSPALNAVDPGTYYSDWHQMLHGQGTHKCLPIPSNMTLCQNVGYRRMVLPNYLQHEELKEAVDQSQVWVSLAHTECHPDLTKFLCALYAPVCVEEFPEQLIHPCSDLCEDVRQSCLPKMLQFGFGWPEIVKCSRFPVSSSKMCVPLTAKKRPRCSGCVEEPTFESIVSSYCMADVALRGRIMHVSRTNNQSATTTYVLHLDRRPKLFKLANSAKRSASLNVEVGCDCGILDRALVDDKGRLGRWLIMGKLSADQSKLQVEHLSRIRKQNHGLKRALRAIRRSSPNLCRITLPNSRQPSANTKVPESTATEAPAASHDLPQSNPVNKRATPRLRARAHMYEPRGLRGSGYREIRPETTTPSRRSLVRRSQKYSGRPTAPIVTYAPYATQAPRFAYHPEWSPTTRSFSDHLLSASGLDPPPEKTAVDGNRLMETEKDLFAPQNLVPWL</sequence>
<dbReference type="GO" id="GO:0035567">
    <property type="term" value="P:non-canonical Wnt signaling pathway"/>
    <property type="evidence" value="ECO:0007669"/>
    <property type="project" value="TreeGrafter"/>
</dbReference>
<evidence type="ECO:0000313" key="14">
    <source>
        <dbReference type="EMBL" id="KAA0198507.1"/>
    </source>
</evidence>
<keyword evidence="4" id="KW-0964">Secreted</keyword>
<feature type="domain" description="NTR" evidence="13">
    <location>
        <begin position="254"/>
        <end position="387"/>
    </location>
</feature>
<feature type="disulfide bond" evidence="9">
    <location>
        <begin position="208"/>
        <end position="232"/>
    </location>
</feature>
<dbReference type="Proteomes" id="UP000728185">
    <property type="component" value="Unassembled WGS sequence"/>
</dbReference>
<dbReference type="InterPro" id="IPR015526">
    <property type="entry name" value="Frizzled/SFRP"/>
</dbReference>
<name>A0A8E0S209_9TREM</name>
<dbReference type="PROSITE" id="PS50189">
    <property type="entry name" value="NTR"/>
    <property type="match status" value="1"/>
</dbReference>
<dbReference type="EMBL" id="LUCM01001683">
    <property type="protein sequence ID" value="KAA0198507.1"/>
    <property type="molecule type" value="Genomic_DNA"/>
</dbReference>
<dbReference type="FunFam" id="1.10.2000.10:FF:000001">
    <property type="entry name" value="secreted frizzled-related protein 2"/>
    <property type="match status" value="1"/>
</dbReference>
<dbReference type="PANTHER" id="PTHR11309">
    <property type="entry name" value="FRIZZLED"/>
    <property type="match status" value="1"/>
</dbReference>
<dbReference type="InterPro" id="IPR001134">
    <property type="entry name" value="Netrin_domain"/>
</dbReference>
<comment type="similarity">
    <text evidence="2">Belongs to the secreted frizzled-related protein (sFRP) family.</text>
</comment>
<evidence type="ECO:0000256" key="2">
    <source>
        <dbReference type="ARBA" id="ARBA00010054"/>
    </source>
</evidence>
<keyword evidence="3" id="KW-0217">Developmental protein</keyword>
<dbReference type="PROSITE" id="PS51257">
    <property type="entry name" value="PROKAR_LIPOPROTEIN"/>
    <property type="match status" value="1"/>
</dbReference>
<feature type="compositionally biased region" description="Basic and acidic residues" evidence="10">
    <location>
        <begin position="444"/>
        <end position="454"/>
    </location>
</feature>
<dbReference type="GO" id="GO:0017147">
    <property type="term" value="F:Wnt-protein binding"/>
    <property type="evidence" value="ECO:0007669"/>
    <property type="project" value="TreeGrafter"/>
</dbReference>
<dbReference type="SUPFAM" id="SSF63501">
    <property type="entry name" value="Frizzled cysteine-rich domain"/>
    <property type="match status" value="1"/>
</dbReference>
<accession>A0A8E0S209</accession>
<protein>
    <submittedName>
        <fullName evidence="14">Secreted frizzled protein 2</fullName>
    </submittedName>
</protein>
<evidence type="ECO:0000259" key="12">
    <source>
        <dbReference type="PROSITE" id="PS50038"/>
    </source>
</evidence>
<evidence type="ECO:0000313" key="15">
    <source>
        <dbReference type="Proteomes" id="UP000728185"/>
    </source>
</evidence>
<evidence type="ECO:0000256" key="1">
    <source>
        <dbReference type="ARBA" id="ARBA00004613"/>
    </source>
</evidence>
<dbReference type="GO" id="GO:0030154">
    <property type="term" value="P:cell differentiation"/>
    <property type="evidence" value="ECO:0007669"/>
    <property type="project" value="UniProtKB-KW"/>
</dbReference>
<comment type="caution">
    <text evidence="14">The sequence shown here is derived from an EMBL/GenBank/DDBJ whole genome shotgun (WGS) entry which is preliminary data.</text>
</comment>
<evidence type="ECO:0000256" key="11">
    <source>
        <dbReference type="SAM" id="SignalP"/>
    </source>
</evidence>
<feature type="domain" description="FZ" evidence="12">
    <location>
        <begin position="124"/>
        <end position="246"/>
    </location>
</feature>
<evidence type="ECO:0000256" key="5">
    <source>
        <dbReference type="ARBA" id="ARBA00022687"/>
    </source>
</evidence>
<evidence type="ECO:0000259" key="13">
    <source>
        <dbReference type="PROSITE" id="PS50189"/>
    </source>
</evidence>
<comment type="caution">
    <text evidence="9">Lacks conserved residue(s) required for the propagation of feature annotation.</text>
</comment>
<gene>
    <name evidence="14" type="ORF">FBUS_02192</name>
</gene>
<evidence type="ECO:0000256" key="3">
    <source>
        <dbReference type="ARBA" id="ARBA00022473"/>
    </source>
</evidence>
<dbReference type="GO" id="GO:0060070">
    <property type="term" value="P:canonical Wnt signaling pathway"/>
    <property type="evidence" value="ECO:0007669"/>
    <property type="project" value="TreeGrafter"/>
</dbReference>
<evidence type="ECO:0000256" key="7">
    <source>
        <dbReference type="ARBA" id="ARBA00022782"/>
    </source>
</evidence>
<keyword evidence="6 11" id="KW-0732">Signal</keyword>
<dbReference type="GO" id="GO:0005615">
    <property type="term" value="C:extracellular space"/>
    <property type="evidence" value="ECO:0007669"/>
    <property type="project" value="TreeGrafter"/>
</dbReference>
<evidence type="ECO:0000256" key="10">
    <source>
        <dbReference type="SAM" id="MobiDB-lite"/>
    </source>
</evidence>
<dbReference type="OrthoDB" id="5985572at2759"/>
<feature type="chain" id="PRO_5034124001" evidence="11">
    <location>
        <begin position="32"/>
        <end position="546"/>
    </location>
</feature>
<dbReference type="InterPro" id="IPR020067">
    <property type="entry name" value="Frizzled_dom"/>
</dbReference>
<organism evidence="14 15">
    <name type="scientific">Fasciolopsis buskii</name>
    <dbReference type="NCBI Taxonomy" id="27845"/>
    <lineage>
        <taxon>Eukaryota</taxon>
        <taxon>Metazoa</taxon>
        <taxon>Spiralia</taxon>
        <taxon>Lophotrochozoa</taxon>
        <taxon>Platyhelminthes</taxon>
        <taxon>Trematoda</taxon>
        <taxon>Digenea</taxon>
        <taxon>Plagiorchiida</taxon>
        <taxon>Echinostomata</taxon>
        <taxon>Echinostomatoidea</taxon>
        <taxon>Fasciolidae</taxon>
        <taxon>Fasciolopsis</taxon>
    </lineage>
</organism>
<dbReference type="Pfam" id="PF01392">
    <property type="entry name" value="Fz"/>
    <property type="match status" value="1"/>
</dbReference>
<proteinExistence type="inferred from homology"/>
<comment type="subcellular location">
    <subcellularLocation>
        <location evidence="1">Secreted</location>
    </subcellularLocation>
</comment>
<keyword evidence="7" id="KW-0221">Differentiation</keyword>
<feature type="disulfide bond" evidence="9">
    <location>
        <begin position="139"/>
        <end position="185"/>
    </location>
</feature>
<evidence type="ECO:0000256" key="8">
    <source>
        <dbReference type="ARBA" id="ARBA00023157"/>
    </source>
</evidence>
<dbReference type="SMART" id="SM00063">
    <property type="entry name" value="FRI"/>
    <property type="match status" value="1"/>
</dbReference>
<keyword evidence="15" id="KW-1185">Reference proteome</keyword>
<feature type="region of interest" description="Disordered" evidence="10">
    <location>
        <begin position="388"/>
        <end position="426"/>
    </location>
</feature>
<evidence type="ECO:0000256" key="6">
    <source>
        <dbReference type="ARBA" id="ARBA00022729"/>
    </source>
</evidence>
<feature type="region of interest" description="Disordered" evidence="10">
    <location>
        <begin position="444"/>
        <end position="472"/>
    </location>
</feature>
<dbReference type="InterPro" id="IPR036790">
    <property type="entry name" value="Frizzled_dom_sf"/>
</dbReference>